<protein>
    <recommendedName>
        <fullName evidence="1">SUI1 domain-containing protein</fullName>
    </recommendedName>
</protein>
<dbReference type="GO" id="GO:0001731">
    <property type="term" value="P:formation of translation preinitiation complex"/>
    <property type="evidence" value="ECO:0007669"/>
    <property type="project" value="InterPro"/>
</dbReference>
<organism evidence="2 3">
    <name type="scientific">Magallana gigas</name>
    <name type="common">Pacific oyster</name>
    <name type="synonym">Crassostrea gigas</name>
    <dbReference type="NCBI Taxonomy" id="29159"/>
    <lineage>
        <taxon>Eukaryota</taxon>
        <taxon>Metazoa</taxon>
        <taxon>Spiralia</taxon>
        <taxon>Lophotrochozoa</taxon>
        <taxon>Mollusca</taxon>
        <taxon>Bivalvia</taxon>
        <taxon>Autobranchia</taxon>
        <taxon>Pteriomorphia</taxon>
        <taxon>Ostreida</taxon>
        <taxon>Ostreoidea</taxon>
        <taxon>Ostreidae</taxon>
        <taxon>Magallana</taxon>
    </lineage>
</organism>
<dbReference type="Pfam" id="PF01253">
    <property type="entry name" value="SUI1"/>
    <property type="match status" value="1"/>
</dbReference>
<reference evidence="2" key="1">
    <citation type="submission" date="2022-08" db="UniProtKB">
        <authorList>
            <consortium name="EnsemblMetazoa"/>
        </authorList>
    </citation>
    <scope>IDENTIFICATION</scope>
    <source>
        <strain evidence="2">05x7-T-G4-1.051#20</strain>
    </source>
</reference>
<dbReference type="GO" id="GO:0003743">
    <property type="term" value="F:translation initiation factor activity"/>
    <property type="evidence" value="ECO:0007669"/>
    <property type="project" value="InterPro"/>
</dbReference>
<dbReference type="EnsemblMetazoa" id="G1624.1">
    <property type="protein sequence ID" value="G1624.1:cds"/>
    <property type="gene ID" value="G1624"/>
</dbReference>
<proteinExistence type="predicted"/>
<evidence type="ECO:0000259" key="1">
    <source>
        <dbReference type="PROSITE" id="PS50296"/>
    </source>
</evidence>
<keyword evidence="3" id="KW-1185">Reference proteome</keyword>
<dbReference type="Pfam" id="PF26291">
    <property type="entry name" value="SWIB_eIF2D"/>
    <property type="match status" value="1"/>
</dbReference>
<dbReference type="InterPro" id="IPR001950">
    <property type="entry name" value="SUI1"/>
</dbReference>
<accession>A0A8W8IYH2</accession>
<name>A0A8W8IYH2_MAGGI</name>
<dbReference type="InterPro" id="IPR039759">
    <property type="entry name" value="eIF2D_SUI1"/>
</dbReference>
<dbReference type="AlphaFoldDB" id="A0A8W8IYH2"/>
<dbReference type="PANTHER" id="PTHR12217:SF4">
    <property type="entry name" value="EUKARYOTIC TRANSLATION INITIATION FACTOR 2D"/>
    <property type="match status" value="1"/>
</dbReference>
<dbReference type="InterPro" id="IPR058886">
    <property type="entry name" value="SWIB_eIF2D"/>
</dbReference>
<evidence type="ECO:0000313" key="2">
    <source>
        <dbReference type="EnsemblMetazoa" id="G1624.1:cds"/>
    </source>
</evidence>
<dbReference type="PROSITE" id="PS50296">
    <property type="entry name" value="SUI1"/>
    <property type="match status" value="1"/>
</dbReference>
<dbReference type="SUPFAM" id="SSF55159">
    <property type="entry name" value="eIF1-like"/>
    <property type="match status" value="1"/>
</dbReference>
<dbReference type="InterPro" id="IPR036877">
    <property type="entry name" value="SUI1_dom_sf"/>
</dbReference>
<dbReference type="PANTHER" id="PTHR12217">
    <property type="entry name" value="EUKARYOTIC TRANSLATION INITIATION FACTOR 2D"/>
    <property type="match status" value="1"/>
</dbReference>
<dbReference type="InterPro" id="IPR039757">
    <property type="entry name" value="EIF2D"/>
</dbReference>
<feature type="domain" description="SUI1" evidence="1">
    <location>
        <begin position="71"/>
        <end position="142"/>
    </location>
</feature>
<evidence type="ECO:0000313" key="3">
    <source>
        <dbReference type="Proteomes" id="UP000005408"/>
    </source>
</evidence>
<sequence length="161" mass="18140">MTLYHGKYTCIHKVTLDPLLASIVLNKGENDVTQLRWDDLTSRIAGKMQNVFKVEFQGQPPIIRKGKMEEITLNVFQRGSNKKVTTVDNLDVFGLDLKEFAHEIQIAIQCSCTVSQSSSNKMQVVIQGNQIAFVADLLTGKYRIPKKYIKGLEKAPTGKRK</sequence>
<dbReference type="CDD" id="cd11608">
    <property type="entry name" value="eIF2D_C"/>
    <property type="match status" value="1"/>
</dbReference>
<dbReference type="Proteomes" id="UP000005408">
    <property type="component" value="Unassembled WGS sequence"/>
</dbReference>
<dbReference type="Gene3D" id="3.30.780.10">
    <property type="entry name" value="SUI1-like domain"/>
    <property type="match status" value="1"/>
</dbReference>